<keyword evidence="1" id="KW-0479">Metal-binding</keyword>
<evidence type="ECO:0000259" key="3">
    <source>
        <dbReference type="PROSITE" id="PS50157"/>
    </source>
</evidence>
<feature type="domain" description="C2H2-type" evidence="3">
    <location>
        <begin position="42"/>
        <end position="71"/>
    </location>
</feature>
<dbReference type="SMART" id="SM00355">
    <property type="entry name" value="ZnF_C2H2"/>
    <property type="match status" value="1"/>
</dbReference>
<protein>
    <recommendedName>
        <fullName evidence="3">C2H2-type domain-containing protein</fullName>
    </recommendedName>
</protein>
<keyword evidence="1" id="KW-0863">Zinc-finger</keyword>
<dbReference type="PROSITE" id="PS50157">
    <property type="entry name" value="ZINC_FINGER_C2H2_2"/>
    <property type="match status" value="1"/>
</dbReference>
<dbReference type="SUPFAM" id="SSF57667">
    <property type="entry name" value="beta-beta-alpha zinc fingers"/>
    <property type="match status" value="1"/>
</dbReference>
<dbReference type="InterPro" id="IPR036236">
    <property type="entry name" value="Znf_C2H2_sf"/>
</dbReference>
<evidence type="ECO:0000256" key="1">
    <source>
        <dbReference type="PROSITE-ProRule" id="PRU00042"/>
    </source>
</evidence>
<organism evidence="4">
    <name type="scientific">Harvfovirus sp</name>
    <dbReference type="NCBI Taxonomy" id="2487768"/>
    <lineage>
        <taxon>Viruses</taxon>
        <taxon>Varidnaviria</taxon>
        <taxon>Bamfordvirae</taxon>
        <taxon>Nucleocytoviricota</taxon>
        <taxon>Megaviricetes</taxon>
        <taxon>Imitervirales</taxon>
        <taxon>Mimiviridae</taxon>
        <taxon>Klosneuvirinae</taxon>
    </lineage>
</organism>
<name>A0A3G5A602_9VIRU</name>
<evidence type="ECO:0000256" key="2">
    <source>
        <dbReference type="SAM" id="Coils"/>
    </source>
</evidence>
<sequence length="173" mass="20180">MLLQSGCLVISYNRSLKIFGYAITINSHGLNNCRIYIYIMKFECEKCDYKTTSRANFNRHKKSNKHKSSVEKISDDKHPTDLVADAATCKLAQLSQELQKEKYSALDILRKEKDEEINRSRDEINRLRDEIKTLYADKQKTIDHLYEENKELKTLGKLAAHTFEDAKIKINTF</sequence>
<evidence type="ECO:0000313" key="4">
    <source>
        <dbReference type="EMBL" id="AYV81253.1"/>
    </source>
</evidence>
<proteinExistence type="predicted"/>
<dbReference type="EMBL" id="MK072265">
    <property type="protein sequence ID" value="AYV81253.1"/>
    <property type="molecule type" value="Genomic_DNA"/>
</dbReference>
<dbReference type="InterPro" id="IPR013087">
    <property type="entry name" value="Znf_C2H2_type"/>
</dbReference>
<keyword evidence="2" id="KW-0175">Coiled coil</keyword>
<gene>
    <name evidence="4" type="ORF">Harvfovirus23_5</name>
</gene>
<dbReference type="GO" id="GO:0008270">
    <property type="term" value="F:zinc ion binding"/>
    <property type="evidence" value="ECO:0007669"/>
    <property type="project" value="UniProtKB-KW"/>
</dbReference>
<accession>A0A3G5A602</accession>
<feature type="coiled-coil region" evidence="2">
    <location>
        <begin position="110"/>
        <end position="155"/>
    </location>
</feature>
<keyword evidence="1" id="KW-0862">Zinc</keyword>
<reference evidence="4" key="1">
    <citation type="submission" date="2018-10" db="EMBL/GenBank/DDBJ databases">
        <title>Hidden diversity of soil giant viruses.</title>
        <authorList>
            <person name="Schulz F."/>
            <person name="Alteio L."/>
            <person name="Goudeau D."/>
            <person name="Ryan E.M."/>
            <person name="Malmstrom R.R."/>
            <person name="Blanchard J."/>
            <person name="Woyke T."/>
        </authorList>
    </citation>
    <scope>NUCLEOTIDE SEQUENCE</scope>
    <source>
        <strain evidence="4">HAV1</strain>
    </source>
</reference>